<keyword evidence="2" id="KW-1185">Reference proteome</keyword>
<name>A0ABT0U235_9BACT</name>
<protein>
    <recommendedName>
        <fullName evidence="3">Helix-turn-helix domain-containing protein</fullName>
    </recommendedName>
</protein>
<dbReference type="EMBL" id="JAMQBK010000025">
    <property type="protein sequence ID" value="MCM2370937.1"/>
    <property type="molecule type" value="Genomic_DNA"/>
</dbReference>
<evidence type="ECO:0000313" key="1">
    <source>
        <dbReference type="EMBL" id="MCM2370937.1"/>
    </source>
</evidence>
<accession>A0ABT0U235</accession>
<gene>
    <name evidence="1" type="ORF">NB063_09990</name>
</gene>
<organism evidence="1 2">
    <name type="scientific">Aporhodopirellula aestuarii</name>
    <dbReference type="NCBI Taxonomy" id="2950107"/>
    <lineage>
        <taxon>Bacteria</taxon>
        <taxon>Pseudomonadati</taxon>
        <taxon>Planctomycetota</taxon>
        <taxon>Planctomycetia</taxon>
        <taxon>Pirellulales</taxon>
        <taxon>Pirellulaceae</taxon>
        <taxon>Aporhodopirellula</taxon>
    </lineage>
</organism>
<dbReference type="Proteomes" id="UP001202961">
    <property type="component" value="Unassembled WGS sequence"/>
</dbReference>
<sequence>MKQDVTYSAEQASVVLKVSPAKVRWLIHRRYLRARRFTTSDDVVIARLELAHFGIAFGVPTGISGGLR</sequence>
<comment type="caution">
    <text evidence="1">The sequence shown here is derived from an EMBL/GenBank/DDBJ whole genome shotgun (WGS) entry which is preliminary data.</text>
</comment>
<reference evidence="1 2" key="1">
    <citation type="journal article" date="2022" name="Syst. Appl. Microbiol.">
        <title>Rhodopirellula aestuarii sp. nov., a novel member of the genus Rhodopirellula isolated from brackish sediments collected in the Tagus River estuary, Portugal.</title>
        <authorList>
            <person name="Vitorino I.R."/>
            <person name="Klimek D."/>
            <person name="Calusinska M."/>
            <person name="Lobo-da-Cunha A."/>
            <person name="Vasconcelos V."/>
            <person name="Lage O.M."/>
        </authorList>
    </citation>
    <scope>NUCLEOTIDE SEQUENCE [LARGE SCALE GENOMIC DNA]</scope>
    <source>
        <strain evidence="1 2">ICT_H3.1</strain>
    </source>
</reference>
<evidence type="ECO:0000313" key="2">
    <source>
        <dbReference type="Proteomes" id="UP001202961"/>
    </source>
</evidence>
<proteinExistence type="predicted"/>
<dbReference type="RefSeq" id="WP_250928576.1">
    <property type="nucleotide sequence ID" value="NZ_JAMQBK010000025.1"/>
</dbReference>
<evidence type="ECO:0008006" key="3">
    <source>
        <dbReference type="Google" id="ProtNLM"/>
    </source>
</evidence>